<evidence type="ECO:0000256" key="1">
    <source>
        <dbReference type="SAM" id="MobiDB-lite"/>
    </source>
</evidence>
<dbReference type="RefSeq" id="XP_001258611.1">
    <property type="nucleotide sequence ID" value="XM_001258610.1"/>
</dbReference>
<dbReference type="Proteomes" id="UP000006702">
    <property type="component" value="Unassembled WGS sequence"/>
</dbReference>
<accession>A1DPJ3</accession>
<dbReference type="KEGG" id="nfi:NFIA_060700"/>
<name>A1DPJ3_NEOFI</name>
<dbReference type="GeneID" id="4585127"/>
<sequence length="600" mass="67250">MEAAIHALTSQIFDEIFALFGVKKSERIDPLITELSGIGEWRKEDFARCEGSMRTHSEEEKAQSDFEWYEHPRLVNEIPKMRGDGTNGKRRISDEAAGTKGNLGNRLQEDEEAAEANEEYNNRAITATSDNLPANEVTVSASSQVEAESQLLSENPLATSANVKGPGDPSSEVALVSRLPPWLDSGYASKVVATVLVNCVRLNSTIGLHGHQTWKGLLSTDPSWLQNYAESISTLEYCKAVRAIKRDNAVAIGWNLQSRFNETVYWDIILKGAKRIDVATLPRARGPDDGFTSAEKAATKRLMEDLGYGLSPESQRQHCKLWKGLFDMRQAGINKFLIYCTQEFDSYCKTYPQSSETSLIDTVAKWEKAYGSYIEQLEYLVSHYMKGDVARKSYVRFPPVAARLTVPGQSWNDAGNAWFSADEESSFTPENGAIAVPPDNLGVAFGGRSLFQDERDKSIFMLLAPRDDDQLLSVRSLIPVYEGDFLGVFLGTIRSKPDFGPKWGVPGPQENLWLDYSQVTGTLNQMRDSRIGGLANVRLHWELFSDQDVSQPRLLWRVSVKALKAIGPMEELIREAPHEDQYLLHQSADYAQWWFINRAL</sequence>
<dbReference type="AlphaFoldDB" id="A1DPJ3"/>
<proteinExistence type="predicted"/>
<evidence type="ECO:0000313" key="2">
    <source>
        <dbReference type="EMBL" id="EAW16714.1"/>
    </source>
</evidence>
<feature type="region of interest" description="Disordered" evidence="1">
    <location>
        <begin position="80"/>
        <end position="103"/>
    </location>
</feature>
<keyword evidence="3" id="KW-1185">Reference proteome</keyword>
<dbReference type="HOGENOM" id="CLU_025743_1_0_1"/>
<dbReference type="EMBL" id="DS027698">
    <property type="protein sequence ID" value="EAW16714.1"/>
    <property type="molecule type" value="Genomic_DNA"/>
</dbReference>
<organism evidence="2 3">
    <name type="scientific">Neosartorya fischeri (strain ATCC 1020 / DSM 3700 / CBS 544.65 / FGSC A1164 / JCM 1740 / NRRL 181 / WB 181)</name>
    <name type="common">Aspergillus fischerianus</name>
    <dbReference type="NCBI Taxonomy" id="331117"/>
    <lineage>
        <taxon>Eukaryota</taxon>
        <taxon>Fungi</taxon>
        <taxon>Dikarya</taxon>
        <taxon>Ascomycota</taxon>
        <taxon>Pezizomycotina</taxon>
        <taxon>Eurotiomycetes</taxon>
        <taxon>Eurotiomycetidae</taxon>
        <taxon>Eurotiales</taxon>
        <taxon>Aspergillaceae</taxon>
        <taxon>Aspergillus</taxon>
        <taxon>Aspergillus subgen. Fumigati</taxon>
    </lineage>
</organism>
<dbReference type="OMA" id="NEWAVNT"/>
<reference evidence="3" key="1">
    <citation type="journal article" date="2008" name="PLoS Genet.">
        <title>Genomic islands in the pathogenic filamentous fungus Aspergillus fumigatus.</title>
        <authorList>
            <person name="Fedorova N.D."/>
            <person name="Khaldi N."/>
            <person name="Joardar V.S."/>
            <person name="Maiti R."/>
            <person name="Amedeo P."/>
            <person name="Anderson M.J."/>
            <person name="Crabtree J."/>
            <person name="Silva J.C."/>
            <person name="Badger J.H."/>
            <person name="Albarraq A."/>
            <person name="Angiuoli S."/>
            <person name="Bussey H."/>
            <person name="Bowyer P."/>
            <person name="Cotty P.J."/>
            <person name="Dyer P.S."/>
            <person name="Egan A."/>
            <person name="Galens K."/>
            <person name="Fraser-Liggett C.M."/>
            <person name="Haas B.J."/>
            <person name="Inman J.M."/>
            <person name="Kent R."/>
            <person name="Lemieux S."/>
            <person name="Malavazi I."/>
            <person name="Orvis J."/>
            <person name="Roemer T."/>
            <person name="Ronning C.M."/>
            <person name="Sundaram J.P."/>
            <person name="Sutton G."/>
            <person name="Turner G."/>
            <person name="Venter J.C."/>
            <person name="White O.R."/>
            <person name="Whitty B.R."/>
            <person name="Youngman P."/>
            <person name="Wolfe K.H."/>
            <person name="Goldman G.H."/>
            <person name="Wortman J.R."/>
            <person name="Jiang B."/>
            <person name="Denning D.W."/>
            <person name="Nierman W.C."/>
        </authorList>
    </citation>
    <scope>NUCLEOTIDE SEQUENCE [LARGE SCALE GENOMIC DNA]</scope>
    <source>
        <strain evidence="3">ATCC 1020 / DSM 3700 / CBS 544.65 / FGSC A1164 / JCM 1740 / NRRL 181 / WB 181</strain>
    </source>
</reference>
<evidence type="ECO:0008006" key="4">
    <source>
        <dbReference type="Google" id="ProtNLM"/>
    </source>
</evidence>
<dbReference type="OrthoDB" id="3531591at2759"/>
<dbReference type="eggNOG" id="ENOG502SMU9">
    <property type="taxonomic scope" value="Eukaryota"/>
</dbReference>
<dbReference type="VEuPathDB" id="FungiDB:NFIA_060700"/>
<protein>
    <recommendedName>
        <fullName evidence="4">SET domain protein</fullName>
    </recommendedName>
</protein>
<evidence type="ECO:0000313" key="3">
    <source>
        <dbReference type="Proteomes" id="UP000006702"/>
    </source>
</evidence>
<gene>
    <name evidence="2" type="ORF">NFIA_060700</name>
</gene>